<protein>
    <recommendedName>
        <fullName evidence="5">MFS transporter</fullName>
    </recommendedName>
</protein>
<gene>
    <name evidence="3" type="ORF">JOF43_004438</name>
</gene>
<reference evidence="3 4" key="1">
    <citation type="submission" date="2021-03" db="EMBL/GenBank/DDBJ databases">
        <title>Sequencing the genomes of 1000 actinobacteria strains.</title>
        <authorList>
            <person name="Klenk H.-P."/>
        </authorList>
    </citation>
    <scope>NUCLEOTIDE SEQUENCE [LARGE SCALE GENOMIC DNA]</scope>
    <source>
        <strain evidence="3 4">DSM 14566</strain>
    </source>
</reference>
<feature type="transmembrane region" description="Helical" evidence="2">
    <location>
        <begin position="196"/>
        <end position="214"/>
    </location>
</feature>
<evidence type="ECO:0008006" key="5">
    <source>
        <dbReference type="Google" id="ProtNLM"/>
    </source>
</evidence>
<accession>A0ABS4X7L2</accession>
<evidence type="ECO:0000313" key="3">
    <source>
        <dbReference type="EMBL" id="MBP2384449.1"/>
    </source>
</evidence>
<proteinExistence type="predicted"/>
<feature type="transmembrane region" description="Helical" evidence="2">
    <location>
        <begin position="537"/>
        <end position="559"/>
    </location>
</feature>
<dbReference type="RefSeq" id="WP_209905292.1">
    <property type="nucleotide sequence ID" value="NZ_BAAAJW010000026.1"/>
</dbReference>
<dbReference type="Proteomes" id="UP001519290">
    <property type="component" value="Unassembled WGS sequence"/>
</dbReference>
<keyword evidence="2" id="KW-1133">Transmembrane helix</keyword>
<comment type="caution">
    <text evidence="3">The sequence shown here is derived from an EMBL/GenBank/DDBJ whole genome shotgun (WGS) entry which is preliminary data.</text>
</comment>
<feature type="transmembrane region" description="Helical" evidence="2">
    <location>
        <begin position="926"/>
        <end position="946"/>
    </location>
</feature>
<name>A0ABS4X7L2_9MICO</name>
<keyword evidence="2" id="KW-0472">Membrane</keyword>
<feature type="transmembrane region" description="Helical" evidence="2">
    <location>
        <begin position="565"/>
        <end position="590"/>
    </location>
</feature>
<organism evidence="3 4">
    <name type="scientific">Brachybacterium sacelli</name>
    <dbReference type="NCBI Taxonomy" id="173364"/>
    <lineage>
        <taxon>Bacteria</taxon>
        <taxon>Bacillati</taxon>
        <taxon>Actinomycetota</taxon>
        <taxon>Actinomycetes</taxon>
        <taxon>Micrococcales</taxon>
        <taxon>Dermabacteraceae</taxon>
        <taxon>Brachybacterium</taxon>
    </lineage>
</organism>
<feature type="transmembrane region" description="Helical" evidence="2">
    <location>
        <begin position="508"/>
        <end position="530"/>
    </location>
</feature>
<keyword evidence="2" id="KW-0812">Transmembrane</keyword>
<feature type="transmembrane region" description="Helical" evidence="2">
    <location>
        <begin position="169"/>
        <end position="187"/>
    </location>
</feature>
<evidence type="ECO:0000256" key="2">
    <source>
        <dbReference type="SAM" id="Phobius"/>
    </source>
</evidence>
<dbReference type="EMBL" id="JAGIOD010000002">
    <property type="protein sequence ID" value="MBP2384449.1"/>
    <property type="molecule type" value="Genomic_DNA"/>
</dbReference>
<keyword evidence="4" id="KW-1185">Reference proteome</keyword>
<sequence length="1187" mass="124428">MSSTKQWVRILAPLALMIGAFSLLLGPAYGDDLSAPGETITSAPQTVILQAAGVQPAVLDRGTPADNMPACASVGGGEDPIKCLPIVRWANAMQLGDSVEFNVTQPLRSVEVNMIEKTSFTGILAVGNFAWLAAALLVNAVTNFQVNALLAKPLNDFAATFGSSIIESGAIFLILTVGLLSLILGAFRGQFGLRRLAMMILSLGIFTAMVMGSMNDRGQGTTYEPGTFSPAWMVQELSAAFSAASDAIAAPISNRSSQASTVFSTEAKADPTSCKSYIDTLHAQYTGYYEDTGQTAPAALDVMSRWWEETAYRAYAAIQYGDQSSLGADYAACQQLETNANIDPHDRAAILEEAYSSGEDDYSAAVPPAGSPMLDGGFTNDDRAARQNQAWGLCQVDASGNYTLRSDLPAEGIEGGKIGGPLTPEACTQIFTGDGVNNETGVVFALPFADKVSPDVTVDKVKKIQFAVVGDASLLSDPENGLAEYPEAYSYVSNSAGTIRTSTTMLAITYMISALIGAAAMTVLATALFIMKLLSHVMAFFLIIAALAGVISQGFGSAASFFKGWIGYTAITSVTTLLFALVLLIATALIRAGDAVLGGWATAMMLWIGICPAMSILLLNWMFKRLFRTHSPFTLRGMQAMAGNPLAVAGAVGGGGALTKNLLEQGRRKLTGAAMDTAKGRLLGRKDTANSKSAAANEELVGDATNTPQVDSDESKQKEITSGAEDAQSTVADGAEDSGDDQAVAGDSESAGRVTDGSDSSATEHDGDLSFETGADSIGIVADTIDGPEAESRARMPFSARLEAFEAGGRHDDRLDDATDHAAGMAIAAGSETKSLGRHGRLAMHRIRSVPDNVRRQISGSAGLLQQKWSEGKATRSAIWNNKALTAQYLATRGVGAATKVVGTAGTKLAAAATNPTTYKAAVKGAALYGGLAMASGGLAVPAAVMGGRALLKHRRNIAQGTATAAGTGAAALTGLAKTAYRAGIPEMSTDDRQEVVESMELETRIRADQSENTRAPITELAHGLPVVQERQLAAEMRDATASFDAFEAENGRSPDASERAAMVDGLPFFASMNQDAQLRTLFEQKVAAESAQAQEIFNAHAEEHGTQLEPDQMEALTKQLPFYAQSIRGLDPRQGTLELTGTGNDSAPRLDTVDELRSYDPLATSAPVAVPVGQGAFDLEGSREQR</sequence>
<evidence type="ECO:0000256" key="1">
    <source>
        <dbReference type="SAM" id="MobiDB-lite"/>
    </source>
</evidence>
<feature type="region of interest" description="Disordered" evidence="1">
    <location>
        <begin position="681"/>
        <end position="775"/>
    </location>
</feature>
<evidence type="ECO:0000313" key="4">
    <source>
        <dbReference type="Proteomes" id="UP001519290"/>
    </source>
</evidence>
<feature type="transmembrane region" description="Helical" evidence="2">
    <location>
        <begin position="597"/>
        <end position="623"/>
    </location>
</feature>